<feature type="region of interest" description="Disordered" evidence="1">
    <location>
        <begin position="156"/>
        <end position="184"/>
    </location>
</feature>
<sequence length="252" mass="28172">MVKNSPPKWTFHHSTSVCVKAAMARKWGSPNMHVKAVTKSLAGYLFNTGTCKLREKDENGMASYATHIKNKSSESQKKGRSSILLSEIIRKMEEKRTPNEKRANPHYDRKHQTERYYRINPQRRVGDAPAGCTDLLTGLQLLPQLLHNQVDQPGCGERPYGSITTTAPEKAAQPEATPRDKGGPLHWVRIRAGIMIPLLLGIQTLHLHIEKRTRREDKAGMRGIIEEDAPNGGGTVRKPGDSMQRRGNAGDR</sequence>
<dbReference type="EMBL" id="NMUH01002202">
    <property type="protein sequence ID" value="MQL98529.1"/>
    <property type="molecule type" value="Genomic_DNA"/>
</dbReference>
<protein>
    <submittedName>
        <fullName evidence="2">Uncharacterized protein</fullName>
    </submittedName>
</protein>
<name>A0A843W5U0_COLES</name>
<reference evidence="2" key="1">
    <citation type="submission" date="2017-07" db="EMBL/GenBank/DDBJ databases">
        <title>Taro Niue Genome Assembly and Annotation.</title>
        <authorList>
            <person name="Atibalentja N."/>
            <person name="Keating K."/>
            <person name="Fields C.J."/>
        </authorList>
    </citation>
    <scope>NUCLEOTIDE SEQUENCE</scope>
    <source>
        <strain evidence="2">Niue_2</strain>
        <tissue evidence="2">Leaf</tissue>
    </source>
</reference>
<evidence type="ECO:0000313" key="2">
    <source>
        <dbReference type="EMBL" id="MQL98529.1"/>
    </source>
</evidence>
<dbReference type="Proteomes" id="UP000652761">
    <property type="component" value="Unassembled WGS sequence"/>
</dbReference>
<comment type="caution">
    <text evidence="2">The sequence shown here is derived from an EMBL/GenBank/DDBJ whole genome shotgun (WGS) entry which is preliminary data.</text>
</comment>
<accession>A0A843W5U0</accession>
<keyword evidence="3" id="KW-1185">Reference proteome</keyword>
<evidence type="ECO:0000313" key="3">
    <source>
        <dbReference type="Proteomes" id="UP000652761"/>
    </source>
</evidence>
<organism evidence="2 3">
    <name type="scientific">Colocasia esculenta</name>
    <name type="common">Wild taro</name>
    <name type="synonym">Arum esculentum</name>
    <dbReference type="NCBI Taxonomy" id="4460"/>
    <lineage>
        <taxon>Eukaryota</taxon>
        <taxon>Viridiplantae</taxon>
        <taxon>Streptophyta</taxon>
        <taxon>Embryophyta</taxon>
        <taxon>Tracheophyta</taxon>
        <taxon>Spermatophyta</taxon>
        <taxon>Magnoliopsida</taxon>
        <taxon>Liliopsida</taxon>
        <taxon>Araceae</taxon>
        <taxon>Aroideae</taxon>
        <taxon>Colocasieae</taxon>
        <taxon>Colocasia</taxon>
    </lineage>
</organism>
<gene>
    <name evidence="2" type="ORF">Taro_031238</name>
</gene>
<feature type="compositionally biased region" description="Basic and acidic residues" evidence="1">
    <location>
        <begin position="238"/>
        <end position="252"/>
    </location>
</feature>
<proteinExistence type="predicted"/>
<feature type="region of interest" description="Disordered" evidence="1">
    <location>
        <begin position="213"/>
        <end position="252"/>
    </location>
</feature>
<dbReference type="AlphaFoldDB" id="A0A843W5U0"/>
<evidence type="ECO:0000256" key="1">
    <source>
        <dbReference type="SAM" id="MobiDB-lite"/>
    </source>
</evidence>